<dbReference type="SUPFAM" id="SSF141530">
    <property type="entry name" value="PTSIIA/GutA-like"/>
    <property type="match status" value="1"/>
</dbReference>
<keyword evidence="3" id="KW-1185">Reference proteome</keyword>
<dbReference type="GO" id="GO:0005737">
    <property type="term" value="C:cytoplasm"/>
    <property type="evidence" value="ECO:0007669"/>
    <property type="project" value="InterPro"/>
</dbReference>
<feature type="modified residue" description="Phosphohistidine; by HPr" evidence="1">
    <location>
        <position position="42"/>
    </location>
</feature>
<dbReference type="OrthoDB" id="5113885at2"/>
<dbReference type="Proteomes" id="UP000005309">
    <property type="component" value="Unassembled WGS sequence"/>
</dbReference>
<dbReference type="GO" id="GO:0008982">
    <property type="term" value="F:protein-N(PI)-phosphohistidine-sugar phosphotransferase activity"/>
    <property type="evidence" value="ECO:0007669"/>
    <property type="project" value="InterPro"/>
</dbReference>
<dbReference type="STRING" id="638302.HMPREF0908_1539"/>
<dbReference type="InterPro" id="IPR036665">
    <property type="entry name" value="PTS_IIA_glucitol/sorbitol_sf"/>
</dbReference>
<protein>
    <submittedName>
        <fullName evidence="2">PTS system glucitol/sorbitol-specific IIA component</fullName>
    </submittedName>
</protein>
<sequence length="120" mass="13215">MKYTVTFTAIGNFALQLLKNRRSLIIFDKDVHYSYEDVVISHTKGTLNADICAGDRLVIAERTYTVSDVGEDANANLRESGHVTLRFVEESSEAIVQPGEILLVGSGLPRIMVGDTLTIE</sequence>
<dbReference type="HOGENOM" id="CLU_138435_0_0_9"/>
<dbReference type="GO" id="GO:0009401">
    <property type="term" value="P:phosphoenolpyruvate-dependent sugar phosphotransferase system"/>
    <property type="evidence" value="ECO:0007669"/>
    <property type="project" value="InterPro"/>
</dbReference>
<dbReference type="PROSITE" id="PS51097">
    <property type="entry name" value="PTS_EIIA_TYPE_5"/>
    <property type="match status" value="1"/>
</dbReference>
<dbReference type="PANTHER" id="PTHR40398">
    <property type="entry name" value="PTS SYSTEM GLUCITOL/SORBITOL-SPECIFIC EIIA COMPONENT"/>
    <property type="match status" value="1"/>
</dbReference>
<evidence type="ECO:0000313" key="3">
    <source>
        <dbReference type="Proteomes" id="UP000005309"/>
    </source>
</evidence>
<gene>
    <name evidence="2" type="ORF">HMPREF0908_1539</name>
</gene>
<name>C4V4V5_9FIRM</name>
<dbReference type="PANTHER" id="PTHR40398:SF1">
    <property type="entry name" value="PTS SYSTEM GLUCITOL_SORBITOL-SPECIFIC EIIA COMPONENT"/>
    <property type="match status" value="1"/>
</dbReference>
<organism evidence="2 3">
    <name type="scientific">Selenomonas flueggei ATCC 43531</name>
    <dbReference type="NCBI Taxonomy" id="638302"/>
    <lineage>
        <taxon>Bacteria</taxon>
        <taxon>Bacillati</taxon>
        <taxon>Bacillota</taxon>
        <taxon>Negativicutes</taxon>
        <taxon>Selenomonadales</taxon>
        <taxon>Selenomonadaceae</taxon>
        <taxon>Selenomonas</taxon>
    </lineage>
</organism>
<evidence type="ECO:0000313" key="2">
    <source>
        <dbReference type="EMBL" id="EEQ48202.1"/>
    </source>
</evidence>
<proteinExistence type="predicted"/>
<dbReference type="Gene3D" id="2.40.33.40">
    <property type="entry name" value="Phosphotransferase system, glucitol/sorbitol-specific IIA component"/>
    <property type="match status" value="1"/>
</dbReference>
<dbReference type="Pfam" id="PF03829">
    <property type="entry name" value="PTSIIA_gutA"/>
    <property type="match status" value="1"/>
</dbReference>
<dbReference type="InterPro" id="IPR004716">
    <property type="entry name" value="PTS_IIA_glucitol/sorbitol-sp"/>
</dbReference>
<accession>C4V4V5</accession>
<dbReference type="eggNOG" id="COG3731">
    <property type="taxonomic scope" value="Bacteria"/>
</dbReference>
<dbReference type="AlphaFoldDB" id="C4V4V5"/>
<reference evidence="2 3" key="1">
    <citation type="submission" date="2009-04" db="EMBL/GenBank/DDBJ databases">
        <authorList>
            <person name="Qin X."/>
            <person name="Bachman B."/>
            <person name="Battles P."/>
            <person name="Bell A."/>
            <person name="Bess C."/>
            <person name="Bickham C."/>
            <person name="Chaboub L."/>
            <person name="Chen D."/>
            <person name="Coyle M."/>
            <person name="Deiros D.R."/>
            <person name="Dinh H."/>
            <person name="Forbes L."/>
            <person name="Fowler G."/>
            <person name="Francisco L."/>
            <person name="Fu Q."/>
            <person name="Gubbala S."/>
            <person name="Hale W."/>
            <person name="Han Y."/>
            <person name="Hemphill L."/>
            <person name="Highlander S.K."/>
            <person name="Hirani K."/>
            <person name="Hogues M."/>
            <person name="Jackson L."/>
            <person name="Jakkamsetti A."/>
            <person name="Javaid M."/>
            <person name="Jiang H."/>
            <person name="Korchina V."/>
            <person name="Kovar C."/>
            <person name="Lara F."/>
            <person name="Lee S."/>
            <person name="Mata R."/>
            <person name="Mathew T."/>
            <person name="Moen C."/>
            <person name="Morales K."/>
            <person name="Munidasa M."/>
            <person name="Nazareth L."/>
            <person name="Ngo R."/>
            <person name="Nguyen L."/>
            <person name="Okwuonu G."/>
            <person name="Ongeri F."/>
            <person name="Patil S."/>
            <person name="Petrosino J."/>
            <person name="Pham C."/>
            <person name="Pham P."/>
            <person name="Pu L.-L."/>
            <person name="Puazo M."/>
            <person name="Raj R."/>
            <person name="Reid J."/>
            <person name="Rouhana J."/>
            <person name="Saada N."/>
            <person name="Shang Y."/>
            <person name="Simmons D."/>
            <person name="Thornton R."/>
            <person name="Warren J."/>
            <person name="Weissenberger G."/>
            <person name="Zhang J."/>
            <person name="Zhang L."/>
            <person name="Zhou C."/>
            <person name="Zhu D."/>
            <person name="Muzny D."/>
            <person name="Worley K."/>
            <person name="Gibbs R."/>
        </authorList>
    </citation>
    <scope>NUCLEOTIDE SEQUENCE [LARGE SCALE GENOMIC DNA]</scope>
    <source>
        <strain evidence="2 3">ATCC 43531</strain>
    </source>
</reference>
<comment type="caution">
    <text evidence="2">The sequence shown here is derived from an EMBL/GenBank/DDBJ whole genome shotgun (WGS) entry which is preliminary data.</text>
</comment>
<dbReference type="EMBL" id="ACLA01000021">
    <property type="protein sequence ID" value="EEQ48202.1"/>
    <property type="molecule type" value="Genomic_DNA"/>
</dbReference>
<dbReference type="RefSeq" id="WP_006690273.1">
    <property type="nucleotide sequence ID" value="NZ_GG694006.1"/>
</dbReference>
<evidence type="ECO:0000256" key="1">
    <source>
        <dbReference type="PROSITE-ProRule" id="PRU00420"/>
    </source>
</evidence>